<evidence type="ECO:0000256" key="3">
    <source>
        <dbReference type="ARBA" id="ARBA00022553"/>
    </source>
</evidence>
<keyword evidence="7" id="KW-0067">ATP-binding</keyword>
<evidence type="ECO:0000256" key="8">
    <source>
        <dbReference type="ARBA" id="ARBA00023012"/>
    </source>
</evidence>
<dbReference type="RefSeq" id="WP_271215801.1">
    <property type="nucleotide sequence ID" value="NZ_BAAAVD010000006.1"/>
</dbReference>
<reference evidence="12" key="2">
    <citation type="submission" date="2023-01" db="EMBL/GenBank/DDBJ databases">
        <authorList>
            <person name="Sun Q."/>
            <person name="Evtushenko L."/>
        </authorList>
    </citation>
    <scope>NUCLEOTIDE SEQUENCE</scope>
    <source>
        <strain evidence="12">VKM Ac-2007</strain>
    </source>
</reference>
<dbReference type="InterPro" id="IPR011712">
    <property type="entry name" value="Sig_transdc_His_kin_sub3_dim/P"/>
</dbReference>
<keyword evidence="6" id="KW-0418">Kinase</keyword>
<dbReference type="PANTHER" id="PTHR24421:SF10">
    <property type="entry name" value="NITRATE_NITRITE SENSOR PROTEIN NARQ"/>
    <property type="match status" value="1"/>
</dbReference>
<keyword evidence="8" id="KW-0902">Two-component regulatory system</keyword>
<keyword evidence="5" id="KW-0547">Nucleotide-binding</keyword>
<feature type="transmembrane region" description="Helical" evidence="10">
    <location>
        <begin position="70"/>
        <end position="93"/>
    </location>
</feature>
<reference evidence="12" key="1">
    <citation type="journal article" date="2014" name="Int. J. Syst. Evol. Microbiol.">
        <title>Complete genome sequence of Corynebacterium casei LMG S-19264T (=DSM 44701T), isolated from a smear-ripened cheese.</title>
        <authorList>
            <consortium name="US DOE Joint Genome Institute (JGI-PGF)"/>
            <person name="Walter F."/>
            <person name="Albersmeier A."/>
            <person name="Kalinowski J."/>
            <person name="Ruckert C."/>
        </authorList>
    </citation>
    <scope>NUCLEOTIDE SEQUENCE</scope>
    <source>
        <strain evidence="12">VKM Ac-2007</strain>
    </source>
</reference>
<feature type="region of interest" description="Disordered" evidence="9">
    <location>
        <begin position="379"/>
        <end position="435"/>
    </location>
</feature>
<dbReference type="InterPro" id="IPR036890">
    <property type="entry name" value="HATPase_C_sf"/>
</dbReference>
<keyword evidence="3" id="KW-0597">Phosphoprotein</keyword>
<evidence type="ECO:0000256" key="6">
    <source>
        <dbReference type="ARBA" id="ARBA00022777"/>
    </source>
</evidence>
<comment type="catalytic activity">
    <reaction evidence="1">
        <text>ATP + protein L-histidine = ADP + protein N-phospho-L-histidine.</text>
        <dbReference type="EC" id="2.7.13.3"/>
    </reaction>
</comment>
<evidence type="ECO:0000256" key="10">
    <source>
        <dbReference type="SAM" id="Phobius"/>
    </source>
</evidence>
<evidence type="ECO:0000313" key="12">
    <source>
        <dbReference type="EMBL" id="GLK07247.1"/>
    </source>
</evidence>
<evidence type="ECO:0000259" key="11">
    <source>
        <dbReference type="Pfam" id="PF07730"/>
    </source>
</evidence>
<keyword evidence="4" id="KW-0808">Transferase</keyword>
<dbReference type="EC" id="2.7.13.3" evidence="2"/>
<evidence type="ECO:0000256" key="9">
    <source>
        <dbReference type="SAM" id="MobiDB-lite"/>
    </source>
</evidence>
<dbReference type="Proteomes" id="UP001143474">
    <property type="component" value="Unassembled WGS sequence"/>
</dbReference>
<dbReference type="GO" id="GO:0046983">
    <property type="term" value="F:protein dimerization activity"/>
    <property type="evidence" value="ECO:0007669"/>
    <property type="project" value="InterPro"/>
</dbReference>
<name>A0A9W6HVV0_9ACTN</name>
<proteinExistence type="predicted"/>
<evidence type="ECO:0000256" key="1">
    <source>
        <dbReference type="ARBA" id="ARBA00000085"/>
    </source>
</evidence>
<evidence type="ECO:0000256" key="7">
    <source>
        <dbReference type="ARBA" id="ARBA00022840"/>
    </source>
</evidence>
<keyword evidence="10" id="KW-0812">Transmembrane</keyword>
<gene>
    <name evidence="12" type="ORF">GCM10017600_06520</name>
</gene>
<dbReference type="Pfam" id="PF07730">
    <property type="entry name" value="HisKA_3"/>
    <property type="match status" value="1"/>
</dbReference>
<keyword evidence="13" id="KW-1185">Reference proteome</keyword>
<evidence type="ECO:0000256" key="5">
    <source>
        <dbReference type="ARBA" id="ARBA00022741"/>
    </source>
</evidence>
<feature type="compositionally biased region" description="Basic and acidic residues" evidence="9">
    <location>
        <begin position="400"/>
        <end position="429"/>
    </location>
</feature>
<evidence type="ECO:0000256" key="2">
    <source>
        <dbReference type="ARBA" id="ARBA00012438"/>
    </source>
</evidence>
<dbReference type="EMBL" id="BSEV01000001">
    <property type="protein sequence ID" value="GLK07247.1"/>
    <property type="molecule type" value="Genomic_DNA"/>
</dbReference>
<sequence>MRRDDGLWAVTAFVGGLALLASGVYTRRATPGYLLALVPQLPDTVPVYLLAVPLLITCLGVAVRRTFPVGALALGVVGITMDLMVGYSLSTILVFTDNLYAATLYGPARLGRWLLGIASVLSVIGGAVAGFIYRDLAFLAMSAVQLALVGTTPVISALIVRQFRNQAESERARAEQVARLAELDRRAAVDAERARMARELHDMIANHFSAIAIQSTAVLSRKDLDALTVRGVLESIRENSVQGMAEMRTMIGLLRQDGEEVEATRRRVAEADQLAARARKAGLEVRLRVEGEARDLPAAVDLAGYRIIQEALTNALKHGGEVVDLMIGYRPGVVTLTAVNPLRGGAGWSVGAGRSVGAGWETFGVTEVEEVSVGGREVSGMRREFTPDLQESPGVGSHSVENRAGRRSSAEGRLSGGREHSPETGRRSSDGAGRARWGVAGELPSAGAGITGMRERVALVGGVFEAGPYDDGWRVHAELPTGEIS</sequence>
<keyword evidence="10" id="KW-0472">Membrane</keyword>
<organism evidence="12 13">
    <name type="scientific">Streptosporangium carneum</name>
    <dbReference type="NCBI Taxonomy" id="47481"/>
    <lineage>
        <taxon>Bacteria</taxon>
        <taxon>Bacillati</taxon>
        <taxon>Actinomycetota</taxon>
        <taxon>Actinomycetes</taxon>
        <taxon>Streptosporangiales</taxon>
        <taxon>Streptosporangiaceae</taxon>
        <taxon>Streptosporangium</taxon>
    </lineage>
</organism>
<dbReference type="GO" id="GO:0000155">
    <property type="term" value="F:phosphorelay sensor kinase activity"/>
    <property type="evidence" value="ECO:0007669"/>
    <property type="project" value="InterPro"/>
</dbReference>
<evidence type="ECO:0000256" key="4">
    <source>
        <dbReference type="ARBA" id="ARBA00022679"/>
    </source>
</evidence>
<dbReference type="AlphaFoldDB" id="A0A9W6HVV0"/>
<feature type="transmembrane region" description="Helical" evidence="10">
    <location>
        <begin position="113"/>
        <end position="133"/>
    </location>
</feature>
<evidence type="ECO:0000313" key="13">
    <source>
        <dbReference type="Proteomes" id="UP001143474"/>
    </source>
</evidence>
<feature type="transmembrane region" description="Helical" evidence="10">
    <location>
        <begin position="138"/>
        <end position="160"/>
    </location>
</feature>
<dbReference type="Gene3D" id="1.20.5.1930">
    <property type="match status" value="1"/>
</dbReference>
<feature type="domain" description="Signal transduction histidine kinase subgroup 3 dimerisation and phosphoacceptor" evidence="11">
    <location>
        <begin position="192"/>
        <end position="257"/>
    </location>
</feature>
<dbReference type="Gene3D" id="3.30.565.10">
    <property type="entry name" value="Histidine kinase-like ATPase, C-terminal domain"/>
    <property type="match status" value="1"/>
</dbReference>
<dbReference type="GO" id="GO:0005524">
    <property type="term" value="F:ATP binding"/>
    <property type="evidence" value="ECO:0007669"/>
    <property type="project" value="UniProtKB-KW"/>
</dbReference>
<accession>A0A9W6HVV0</accession>
<feature type="transmembrane region" description="Helical" evidence="10">
    <location>
        <begin position="7"/>
        <end position="25"/>
    </location>
</feature>
<feature type="transmembrane region" description="Helical" evidence="10">
    <location>
        <begin position="45"/>
        <end position="63"/>
    </location>
</feature>
<comment type="caution">
    <text evidence="12">The sequence shown here is derived from an EMBL/GenBank/DDBJ whole genome shotgun (WGS) entry which is preliminary data.</text>
</comment>
<dbReference type="GO" id="GO:0016020">
    <property type="term" value="C:membrane"/>
    <property type="evidence" value="ECO:0007669"/>
    <property type="project" value="InterPro"/>
</dbReference>
<dbReference type="InterPro" id="IPR050482">
    <property type="entry name" value="Sensor_HK_TwoCompSys"/>
</dbReference>
<keyword evidence="10" id="KW-1133">Transmembrane helix</keyword>
<protein>
    <recommendedName>
        <fullName evidence="2">histidine kinase</fullName>
        <ecNumber evidence="2">2.7.13.3</ecNumber>
    </recommendedName>
</protein>
<dbReference type="PANTHER" id="PTHR24421">
    <property type="entry name" value="NITRATE/NITRITE SENSOR PROTEIN NARX-RELATED"/>
    <property type="match status" value="1"/>
</dbReference>